<dbReference type="PANTHER" id="PTHR38011">
    <property type="entry name" value="DIHYDROFOLATE REDUCTASE FAMILY PROTEIN (AFU_ORTHOLOGUE AFUA_8G06820)"/>
    <property type="match status" value="1"/>
</dbReference>
<dbReference type="Gene3D" id="3.40.430.10">
    <property type="entry name" value="Dihydrofolate Reductase, subunit A"/>
    <property type="match status" value="1"/>
</dbReference>
<dbReference type="KEGG" id="hhy:Halhy_6514"/>
<proteinExistence type="predicted"/>
<reference key="2">
    <citation type="submission" date="2011-04" db="EMBL/GenBank/DDBJ databases">
        <title>Complete sequence of chromosome of Haliscomenobacter hydrossis DSM 1100.</title>
        <authorList>
            <consortium name="US DOE Joint Genome Institute (JGI-PGF)"/>
            <person name="Lucas S."/>
            <person name="Han J."/>
            <person name="Lapidus A."/>
            <person name="Bruce D."/>
            <person name="Goodwin L."/>
            <person name="Pitluck S."/>
            <person name="Peters L."/>
            <person name="Kyrpides N."/>
            <person name="Mavromatis K."/>
            <person name="Ivanova N."/>
            <person name="Ovchinnikova G."/>
            <person name="Pagani I."/>
            <person name="Daligault H."/>
            <person name="Detter J.C."/>
            <person name="Han C."/>
            <person name="Land M."/>
            <person name="Hauser L."/>
            <person name="Markowitz V."/>
            <person name="Cheng J.-F."/>
            <person name="Hugenholtz P."/>
            <person name="Woyke T."/>
            <person name="Wu D."/>
            <person name="Verbarg S."/>
            <person name="Frueling A."/>
            <person name="Brambilla E."/>
            <person name="Klenk H.-P."/>
            <person name="Eisen J.A."/>
        </authorList>
    </citation>
    <scope>NUCLEOTIDE SEQUENCE</scope>
    <source>
        <strain>DSM 1100</strain>
    </source>
</reference>
<accession>F4KSH9</accession>
<dbReference type="STRING" id="760192.Halhy_6514"/>
<dbReference type="SUPFAM" id="SSF53597">
    <property type="entry name" value="Dihydrofolate reductase-like"/>
    <property type="match status" value="1"/>
</dbReference>
<dbReference type="RefSeq" id="WP_013768847.1">
    <property type="nucleotide sequence ID" value="NC_015510.1"/>
</dbReference>
<evidence type="ECO:0000259" key="1">
    <source>
        <dbReference type="Pfam" id="PF01872"/>
    </source>
</evidence>
<dbReference type="HOGENOM" id="CLU_043966_4_2_10"/>
<dbReference type="PANTHER" id="PTHR38011:SF11">
    <property type="entry name" value="2,5-DIAMINO-6-RIBOSYLAMINO-4(3H)-PYRIMIDINONE 5'-PHOSPHATE REDUCTASE"/>
    <property type="match status" value="1"/>
</dbReference>
<dbReference type="OrthoDB" id="195113at2"/>
<dbReference type="InterPro" id="IPR002734">
    <property type="entry name" value="RibDG_C"/>
</dbReference>
<name>F4KSH9_HALH1</name>
<evidence type="ECO:0000313" key="3">
    <source>
        <dbReference type="Proteomes" id="UP000008461"/>
    </source>
</evidence>
<reference evidence="2 3" key="1">
    <citation type="journal article" date="2011" name="Stand. Genomic Sci.">
        <title>Complete genome sequence of Haliscomenobacter hydrossis type strain (O).</title>
        <authorList>
            <consortium name="US DOE Joint Genome Institute (JGI-PGF)"/>
            <person name="Daligault H."/>
            <person name="Lapidus A."/>
            <person name="Zeytun A."/>
            <person name="Nolan M."/>
            <person name="Lucas S."/>
            <person name="Del Rio T.G."/>
            <person name="Tice H."/>
            <person name="Cheng J.F."/>
            <person name="Tapia R."/>
            <person name="Han C."/>
            <person name="Goodwin L."/>
            <person name="Pitluck S."/>
            <person name="Liolios K."/>
            <person name="Pagani I."/>
            <person name="Ivanova N."/>
            <person name="Huntemann M."/>
            <person name="Mavromatis K."/>
            <person name="Mikhailova N."/>
            <person name="Pati A."/>
            <person name="Chen A."/>
            <person name="Palaniappan K."/>
            <person name="Land M."/>
            <person name="Hauser L."/>
            <person name="Brambilla E.M."/>
            <person name="Rohde M."/>
            <person name="Verbarg S."/>
            <person name="Goker M."/>
            <person name="Bristow J."/>
            <person name="Eisen J.A."/>
            <person name="Markowitz V."/>
            <person name="Hugenholtz P."/>
            <person name="Kyrpides N.C."/>
            <person name="Klenk H.P."/>
            <person name="Woyke T."/>
        </authorList>
    </citation>
    <scope>NUCLEOTIDE SEQUENCE [LARGE SCALE GENOMIC DNA]</scope>
    <source>
        <strain evidence="3">ATCC 27775 / DSM 1100 / LMG 10767 / O</strain>
    </source>
</reference>
<organism evidence="2 3">
    <name type="scientific">Haliscomenobacter hydrossis (strain ATCC 27775 / DSM 1100 / LMG 10767 / O)</name>
    <dbReference type="NCBI Taxonomy" id="760192"/>
    <lineage>
        <taxon>Bacteria</taxon>
        <taxon>Pseudomonadati</taxon>
        <taxon>Bacteroidota</taxon>
        <taxon>Saprospiria</taxon>
        <taxon>Saprospirales</taxon>
        <taxon>Haliscomenobacteraceae</taxon>
        <taxon>Haliscomenobacter</taxon>
    </lineage>
</organism>
<protein>
    <submittedName>
        <fullName evidence="2">Bifunctional deaminase-reductase domain protein</fullName>
    </submittedName>
</protein>
<dbReference type="InterPro" id="IPR024072">
    <property type="entry name" value="DHFR-like_dom_sf"/>
</dbReference>
<dbReference type="eggNOG" id="COG0262">
    <property type="taxonomic scope" value="Bacteria"/>
</dbReference>
<evidence type="ECO:0000313" key="2">
    <source>
        <dbReference type="EMBL" id="AEE54330.1"/>
    </source>
</evidence>
<dbReference type="EMBL" id="CP002691">
    <property type="protein sequence ID" value="AEE54330.1"/>
    <property type="molecule type" value="Genomic_DNA"/>
</dbReference>
<dbReference type="AlphaFoldDB" id="F4KSH9"/>
<dbReference type="GO" id="GO:0008703">
    <property type="term" value="F:5-amino-6-(5-phosphoribosylamino)uracil reductase activity"/>
    <property type="evidence" value="ECO:0007669"/>
    <property type="project" value="InterPro"/>
</dbReference>
<keyword evidence="3" id="KW-1185">Reference proteome</keyword>
<dbReference type="Pfam" id="PF01872">
    <property type="entry name" value="RibD_C"/>
    <property type="match status" value="1"/>
</dbReference>
<dbReference type="GO" id="GO:0009231">
    <property type="term" value="P:riboflavin biosynthetic process"/>
    <property type="evidence" value="ECO:0007669"/>
    <property type="project" value="InterPro"/>
</dbReference>
<gene>
    <name evidence="2" type="ordered locus">Halhy_6514</name>
</gene>
<dbReference type="InterPro" id="IPR050765">
    <property type="entry name" value="Riboflavin_Biosynth_HTPR"/>
</dbReference>
<dbReference type="Proteomes" id="UP000008461">
    <property type="component" value="Chromosome"/>
</dbReference>
<feature type="domain" description="Bacterial bifunctional deaminase-reductase C-terminal" evidence="1">
    <location>
        <begin position="5"/>
        <end position="170"/>
    </location>
</feature>
<sequence length="179" mass="20185">MTPNRKVILYIAMSLDGYIANDNDGLEFLSIVEQKGEDYGYNKFVKTVDTVIMGRRTYDKVLSMGIEYPDNGNPVYILTRTERPDKGSIKFYTGDLKELVFKLKSEPGKNIYCDGGGEVVNALLQDELIDELIISIIPILVGRGVPLFKNGRPEQKLKLVSSKAFDKGLVQLHYVKMEE</sequence>